<dbReference type="EMBL" id="QGKX02000004">
    <property type="protein sequence ID" value="KAF3603706.1"/>
    <property type="molecule type" value="Genomic_DNA"/>
</dbReference>
<evidence type="ECO:0000313" key="1">
    <source>
        <dbReference type="EMBL" id="KAF3603706.1"/>
    </source>
</evidence>
<name>A0A8S9SQ68_BRACR</name>
<evidence type="ECO:0000313" key="2">
    <source>
        <dbReference type="Proteomes" id="UP000712600"/>
    </source>
</evidence>
<comment type="caution">
    <text evidence="1">The sequence shown here is derived from an EMBL/GenBank/DDBJ whole genome shotgun (WGS) entry which is preliminary data.</text>
</comment>
<gene>
    <name evidence="1" type="ORF">F2Q69_00036884</name>
</gene>
<organism evidence="1 2">
    <name type="scientific">Brassica cretica</name>
    <name type="common">Mustard</name>
    <dbReference type="NCBI Taxonomy" id="69181"/>
    <lineage>
        <taxon>Eukaryota</taxon>
        <taxon>Viridiplantae</taxon>
        <taxon>Streptophyta</taxon>
        <taxon>Embryophyta</taxon>
        <taxon>Tracheophyta</taxon>
        <taxon>Spermatophyta</taxon>
        <taxon>Magnoliopsida</taxon>
        <taxon>eudicotyledons</taxon>
        <taxon>Gunneridae</taxon>
        <taxon>Pentapetalae</taxon>
        <taxon>rosids</taxon>
        <taxon>malvids</taxon>
        <taxon>Brassicales</taxon>
        <taxon>Brassicaceae</taxon>
        <taxon>Brassiceae</taxon>
        <taxon>Brassica</taxon>
    </lineage>
</organism>
<protein>
    <submittedName>
        <fullName evidence="1">Uncharacterized protein</fullName>
    </submittedName>
</protein>
<reference evidence="1" key="1">
    <citation type="submission" date="2019-12" db="EMBL/GenBank/DDBJ databases">
        <title>Genome sequencing and annotation of Brassica cretica.</title>
        <authorList>
            <person name="Studholme D.J."/>
            <person name="Sarris P."/>
        </authorList>
    </citation>
    <scope>NUCLEOTIDE SEQUENCE</scope>
    <source>
        <strain evidence="1">PFS-109/04</strain>
        <tissue evidence="1">Leaf</tissue>
    </source>
</reference>
<accession>A0A8S9SQ68</accession>
<proteinExistence type="predicted"/>
<dbReference type="Proteomes" id="UP000712600">
    <property type="component" value="Unassembled WGS sequence"/>
</dbReference>
<sequence>MSSPPGEQTRVTAELAGEHNHATVDLASELTGAVAELAGRVQPHVGSARRRPARWLSSPCECNHMAVQLADELTGVMVELAGELTCMTVQLSGEWFLCGIRSFVHFLSFFQ</sequence>
<dbReference type="AlphaFoldDB" id="A0A8S9SQ68"/>